<reference evidence="2 3" key="1">
    <citation type="journal article" date="2014" name="Genome Biol.">
        <title>Transcriptome and methylome profiling reveals relics of genome dominance in the mesopolyploid Brassica oleracea.</title>
        <authorList>
            <person name="Parkin I.A."/>
            <person name="Koh C."/>
            <person name="Tang H."/>
            <person name="Robinson S.J."/>
            <person name="Kagale S."/>
            <person name="Clarke W.E."/>
            <person name="Town C.D."/>
            <person name="Nixon J."/>
            <person name="Krishnakumar V."/>
            <person name="Bidwell S.L."/>
            <person name="Denoeud F."/>
            <person name="Belcram H."/>
            <person name="Links M.G."/>
            <person name="Just J."/>
            <person name="Clarke C."/>
            <person name="Bender T."/>
            <person name="Huebert T."/>
            <person name="Mason A.S."/>
            <person name="Pires J.C."/>
            <person name="Barker G."/>
            <person name="Moore J."/>
            <person name="Walley P.G."/>
            <person name="Manoli S."/>
            <person name="Batley J."/>
            <person name="Edwards D."/>
            <person name="Nelson M.N."/>
            <person name="Wang X."/>
            <person name="Paterson A.H."/>
            <person name="King G."/>
            <person name="Bancroft I."/>
            <person name="Chalhoub B."/>
            <person name="Sharpe A.G."/>
        </authorList>
    </citation>
    <scope>NUCLEOTIDE SEQUENCE</scope>
    <source>
        <strain evidence="2 3">cv. TO1000</strain>
    </source>
</reference>
<evidence type="ECO:0000256" key="1">
    <source>
        <dbReference type="SAM" id="MobiDB-lite"/>
    </source>
</evidence>
<dbReference type="Gramene" id="Bo3g093580.1">
    <property type="protein sequence ID" value="Bo3g093580.1"/>
    <property type="gene ID" value="Bo3g093580"/>
</dbReference>
<dbReference type="InterPro" id="IPR055294">
    <property type="entry name" value="FBL60-like"/>
</dbReference>
<dbReference type="Proteomes" id="UP000032141">
    <property type="component" value="Chromosome C3"/>
</dbReference>
<name>A0A0D3BEB3_BRAOL</name>
<sequence>MAVIEWPDSDESVSSESLRKLTIYAGGFEDFQNPMSISFDTPNLVYLEYSDFVAAAYPKVNLPNLAEALLDFKVTRDQVHAEEVSTETVPQSKSMSQSQMEEISSQFTPRNNRNKYDFVYILHGSPPPPPPQDMSEHYYLKEQLDAAKSKLAKLNEFLKELLQVPDAIAIYDRIVDQNTMIASALKARQSAAESEASNDQEKKRDFEALFEIIADLYPDFASAWKDRRGTDLERGETSRDQGEMTELDQTTSTPVAADLFPRDGH</sequence>
<accession>A0A0D3BEB3</accession>
<dbReference type="PANTHER" id="PTHR31293:SF16">
    <property type="entry name" value="RNI-LIKE SUPERFAMILY PROTEIN"/>
    <property type="match status" value="1"/>
</dbReference>
<dbReference type="AlphaFoldDB" id="A0A0D3BEB3"/>
<evidence type="ECO:0000313" key="3">
    <source>
        <dbReference type="Proteomes" id="UP000032141"/>
    </source>
</evidence>
<feature type="compositionally biased region" description="Basic and acidic residues" evidence="1">
    <location>
        <begin position="227"/>
        <end position="242"/>
    </location>
</feature>
<organism evidence="2 3">
    <name type="scientific">Brassica oleracea var. oleracea</name>
    <dbReference type="NCBI Taxonomy" id="109376"/>
    <lineage>
        <taxon>Eukaryota</taxon>
        <taxon>Viridiplantae</taxon>
        <taxon>Streptophyta</taxon>
        <taxon>Embryophyta</taxon>
        <taxon>Tracheophyta</taxon>
        <taxon>Spermatophyta</taxon>
        <taxon>Magnoliopsida</taxon>
        <taxon>eudicotyledons</taxon>
        <taxon>Gunneridae</taxon>
        <taxon>Pentapetalae</taxon>
        <taxon>rosids</taxon>
        <taxon>malvids</taxon>
        <taxon>Brassicales</taxon>
        <taxon>Brassicaceae</taxon>
        <taxon>Brassiceae</taxon>
        <taxon>Brassica</taxon>
    </lineage>
</organism>
<dbReference type="OMA" id="MAVIEWP"/>
<proteinExistence type="predicted"/>
<reference evidence="2" key="2">
    <citation type="submission" date="2015-03" db="UniProtKB">
        <authorList>
            <consortium name="EnsemblPlants"/>
        </authorList>
    </citation>
    <scope>IDENTIFICATION</scope>
</reference>
<feature type="region of interest" description="Disordered" evidence="1">
    <location>
        <begin position="227"/>
        <end position="265"/>
    </location>
</feature>
<keyword evidence="3" id="KW-1185">Reference proteome</keyword>
<dbReference type="EnsemblPlants" id="Bo3g093580.1">
    <property type="protein sequence ID" value="Bo3g093580.1"/>
    <property type="gene ID" value="Bo3g093580"/>
</dbReference>
<protein>
    <submittedName>
        <fullName evidence="2">Uncharacterized protein</fullName>
    </submittedName>
</protein>
<evidence type="ECO:0000313" key="2">
    <source>
        <dbReference type="EnsemblPlants" id="Bo3g093580.1"/>
    </source>
</evidence>
<dbReference type="PANTHER" id="PTHR31293">
    <property type="entry name" value="RNI-LIKE SUPERFAMILY PROTEIN"/>
    <property type="match status" value="1"/>
</dbReference>
<dbReference type="HOGENOM" id="CLU_063768_0_0_1"/>